<organism evidence="9 10">
    <name type="scientific">Batillaria attramentaria</name>
    <dbReference type="NCBI Taxonomy" id="370345"/>
    <lineage>
        <taxon>Eukaryota</taxon>
        <taxon>Metazoa</taxon>
        <taxon>Spiralia</taxon>
        <taxon>Lophotrochozoa</taxon>
        <taxon>Mollusca</taxon>
        <taxon>Gastropoda</taxon>
        <taxon>Caenogastropoda</taxon>
        <taxon>Sorbeoconcha</taxon>
        <taxon>Cerithioidea</taxon>
        <taxon>Batillariidae</taxon>
        <taxon>Batillaria</taxon>
    </lineage>
</organism>
<evidence type="ECO:0000256" key="6">
    <source>
        <dbReference type="ARBA" id="ARBA00023315"/>
    </source>
</evidence>
<proteinExistence type="inferred from homology"/>
<dbReference type="PROSITE" id="PS50216">
    <property type="entry name" value="DHHC"/>
    <property type="match status" value="1"/>
</dbReference>
<keyword evidence="2 7" id="KW-0808">Transferase</keyword>
<evidence type="ECO:0000256" key="4">
    <source>
        <dbReference type="ARBA" id="ARBA00022989"/>
    </source>
</evidence>
<keyword evidence="6 7" id="KW-0012">Acyltransferase</keyword>
<keyword evidence="10" id="KW-1185">Reference proteome</keyword>
<keyword evidence="3 7" id="KW-0812">Transmembrane</keyword>
<keyword evidence="5 7" id="KW-0472">Membrane</keyword>
<evidence type="ECO:0000256" key="2">
    <source>
        <dbReference type="ARBA" id="ARBA00022679"/>
    </source>
</evidence>
<reference evidence="9 10" key="1">
    <citation type="journal article" date="2023" name="Sci. Data">
        <title>Genome assembly of the Korean intertidal mud-creeper Batillaria attramentaria.</title>
        <authorList>
            <person name="Patra A.K."/>
            <person name="Ho P.T."/>
            <person name="Jun S."/>
            <person name="Lee S.J."/>
            <person name="Kim Y."/>
            <person name="Won Y.J."/>
        </authorList>
    </citation>
    <scope>NUCLEOTIDE SEQUENCE [LARGE SCALE GENOMIC DNA]</scope>
    <source>
        <strain evidence="9">Wonlab-2016</strain>
    </source>
</reference>
<comment type="catalytic activity">
    <reaction evidence="7">
        <text>L-cysteinyl-[protein] + hexadecanoyl-CoA = S-hexadecanoyl-L-cysteinyl-[protein] + CoA</text>
        <dbReference type="Rhea" id="RHEA:36683"/>
        <dbReference type="Rhea" id="RHEA-COMP:10131"/>
        <dbReference type="Rhea" id="RHEA-COMP:11032"/>
        <dbReference type="ChEBI" id="CHEBI:29950"/>
        <dbReference type="ChEBI" id="CHEBI:57287"/>
        <dbReference type="ChEBI" id="CHEBI:57379"/>
        <dbReference type="ChEBI" id="CHEBI:74151"/>
        <dbReference type="EC" id="2.3.1.225"/>
    </reaction>
</comment>
<keyword evidence="4 7" id="KW-1133">Transmembrane helix</keyword>
<evidence type="ECO:0000313" key="10">
    <source>
        <dbReference type="Proteomes" id="UP001519460"/>
    </source>
</evidence>
<dbReference type="InterPro" id="IPR001594">
    <property type="entry name" value="Palmitoyltrfase_DHHC"/>
</dbReference>
<feature type="transmembrane region" description="Helical" evidence="7">
    <location>
        <begin position="17"/>
        <end position="35"/>
    </location>
</feature>
<feature type="transmembrane region" description="Helical" evidence="7">
    <location>
        <begin position="191"/>
        <end position="211"/>
    </location>
</feature>
<dbReference type="PANTHER" id="PTHR12246">
    <property type="entry name" value="PALMITOYLTRANSFERASE ZDHHC16"/>
    <property type="match status" value="1"/>
</dbReference>
<dbReference type="GO" id="GO:0016020">
    <property type="term" value="C:membrane"/>
    <property type="evidence" value="ECO:0007669"/>
    <property type="project" value="UniProtKB-SubCell"/>
</dbReference>
<gene>
    <name evidence="9" type="ORF">BaRGS_00013193</name>
</gene>
<comment type="caution">
    <text evidence="9">The sequence shown here is derived from an EMBL/GenBank/DDBJ whole genome shotgun (WGS) entry which is preliminary data.</text>
</comment>
<feature type="transmembrane region" description="Helical" evidence="7">
    <location>
        <begin position="47"/>
        <end position="65"/>
    </location>
</feature>
<dbReference type="GO" id="GO:0019706">
    <property type="term" value="F:protein-cysteine S-palmitoyltransferase activity"/>
    <property type="evidence" value="ECO:0007669"/>
    <property type="project" value="UniProtKB-EC"/>
</dbReference>
<evidence type="ECO:0000313" key="9">
    <source>
        <dbReference type="EMBL" id="KAK7495495.1"/>
    </source>
</evidence>
<sequence length="278" mass="32006">MGDLGRWLKSRTNLEKVAMLVFLLGGIFLLWYELCHIASFNHDGWSMGYIFNVCLGIIFAVNIYGNWVMMMLSDPTGRDIVFPCGPTPPGWRYCDVCVANRPPRSHHCPVCKTCILKRDHHCWFAGTCVGHANHRYFFVLIVYIVVAGVYCNLYNWSFVWSVKGEFSLWTIVSFIAPHVSIVLGYESLYSFLITSLSTIGFSLTFLFSWLLQIQLAQVVHGQTRYERKKGIKEYDQGLWENLRQILGNRMFLVFLFPWIPSSVPGDGTKFYSHSQKVI</sequence>
<evidence type="ECO:0000256" key="3">
    <source>
        <dbReference type="ARBA" id="ARBA00022692"/>
    </source>
</evidence>
<protein>
    <recommendedName>
        <fullName evidence="7">Palmitoyltransferase</fullName>
        <ecNumber evidence="7">2.3.1.225</ecNumber>
    </recommendedName>
</protein>
<dbReference type="EC" id="2.3.1.225" evidence="7"/>
<feature type="transmembrane region" description="Helical" evidence="7">
    <location>
        <begin position="136"/>
        <end position="154"/>
    </location>
</feature>
<dbReference type="EMBL" id="JACVVK020000074">
    <property type="protein sequence ID" value="KAK7495495.1"/>
    <property type="molecule type" value="Genomic_DNA"/>
</dbReference>
<evidence type="ECO:0000259" key="8">
    <source>
        <dbReference type="Pfam" id="PF01529"/>
    </source>
</evidence>
<comment type="domain">
    <text evidence="7">The DHHC domain is required for palmitoyltransferase activity.</text>
</comment>
<comment type="subcellular location">
    <subcellularLocation>
        <location evidence="1">Membrane</location>
        <topology evidence="1">Multi-pass membrane protein</topology>
    </subcellularLocation>
</comment>
<dbReference type="AlphaFoldDB" id="A0ABD0L892"/>
<dbReference type="Pfam" id="PF01529">
    <property type="entry name" value="DHHC"/>
    <property type="match status" value="1"/>
</dbReference>
<evidence type="ECO:0000256" key="1">
    <source>
        <dbReference type="ARBA" id="ARBA00004141"/>
    </source>
</evidence>
<accession>A0ABD0L892</accession>
<dbReference type="InterPro" id="IPR039859">
    <property type="entry name" value="PFA4/ZDH16/20/ERF2-like"/>
</dbReference>
<dbReference type="Proteomes" id="UP001519460">
    <property type="component" value="Unassembled WGS sequence"/>
</dbReference>
<feature type="domain" description="Palmitoyltransferase DHHC" evidence="8">
    <location>
        <begin position="91"/>
        <end position="229"/>
    </location>
</feature>
<evidence type="ECO:0000256" key="5">
    <source>
        <dbReference type="ARBA" id="ARBA00023136"/>
    </source>
</evidence>
<name>A0ABD0L892_9CAEN</name>
<comment type="similarity">
    <text evidence="7">Belongs to the DHHC palmitoyltransferase family.</text>
</comment>
<evidence type="ECO:0000256" key="7">
    <source>
        <dbReference type="RuleBase" id="RU079119"/>
    </source>
</evidence>